<dbReference type="AlphaFoldDB" id="A0AAV4D8W7"/>
<name>A0AAV4D8W7_9GAST</name>
<dbReference type="EMBL" id="BLXT01007623">
    <property type="protein sequence ID" value="GFO40624.1"/>
    <property type="molecule type" value="Genomic_DNA"/>
</dbReference>
<gene>
    <name evidence="2" type="ORF">PoB_006712900</name>
</gene>
<sequence>MPDRLYRVFLAAANLTPESVGVRVILASENDYIIQSSLVKGVILLLLLYSFPLASNGADYCGLMYVQSILLDRLDVDRCLSVPLVVGAIKAIRPQVIPTLTHYKCLYEVLKLVHNACNVYGNIGSIRATTKESKHESSDSIASSNHSESKKEKPEWKRGEYLKESNRPSRKKAESKPSPVLSPKPDQAETTAGNKDKADGSDGGTGDSSFDDSARVEYVIMQSLNT</sequence>
<feature type="compositionally biased region" description="Basic and acidic residues" evidence="1">
    <location>
        <begin position="147"/>
        <end position="175"/>
    </location>
</feature>
<accession>A0AAV4D8W7</accession>
<reference evidence="2 3" key="1">
    <citation type="journal article" date="2021" name="Elife">
        <title>Chloroplast acquisition without the gene transfer in kleptoplastic sea slugs, Plakobranchus ocellatus.</title>
        <authorList>
            <person name="Maeda T."/>
            <person name="Takahashi S."/>
            <person name="Yoshida T."/>
            <person name="Shimamura S."/>
            <person name="Takaki Y."/>
            <person name="Nagai Y."/>
            <person name="Toyoda A."/>
            <person name="Suzuki Y."/>
            <person name="Arimoto A."/>
            <person name="Ishii H."/>
            <person name="Satoh N."/>
            <person name="Nishiyama T."/>
            <person name="Hasebe M."/>
            <person name="Maruyama T."/>
            <person name="Minagawa J."/>
            <person name="Obokata J."/>
            <person name="Shigenobu S."/>
        </authorList>
    </citation>
    <scope>NUCLEOTIDE SEQUENCE [LARGE SCALE GENOMIC DNA]</scope>
</reference>
<evidence type="ECO:0000313" key="2">
    <source>
        <dbReference type="EMBL" id="GFO40624.1"/>
    </source>
</evidence>
<protein>
    <submittedName>
        <fullName evidence="2">Uncharacterized protein</fullName>
    </submittedName>
</protein>
<dbReference type="Proteomes" id="UP000735302">
    <property type="component" value="Unassembled WGS sequence"/>
</dbReference>
<feature type="region of interest" description="Disordered" evidence="1">
    <location>
        <begin position="131"/>
        <end position="214"/>
    </location>
</feature>
<proteinExistence type="predicted"/>
<evidence type="ECO:0000256" key="1">
    <source>
        <dbReference type="SAM" id="MobiDB-lite"/>
    </source>
</evidence>
<comment type="caution">
    <text evidence="2">The sequence shown here is derived from an EMBL/GenBank/DDBJ whole genome shotgun (WGS) entry which is preliminary data.</text>
</comment>
<keyword evidence="3" id="KW-1185">Reference proteome</keyword>
<organism evidence="2 3">
    <name type="scientific">Plakobranchus ocellatus</name>
    <dbReference type="NCBI Taxonomy" id="259542"/>
    <lineage>
        <taxon>Eukaryota</taxon>
        <taxon>Metazoa</taxon>
        <taxon>Spiralia</taxon>
        <taxon>Lophotrochozoa</taxon>
        <taxon>Mollusca</taxon>
        <taxon>Gastropoda</taxon>
        <taxon>Heterobranchia</taxon>
        <taxon>Euthyneura</taxon>
        <taxon>Panpulmonata</taxon>
        <taxon>Sacoglossa</taxon>
        <taxon>Placobranchoidea</taxon>
        <taxon>Plakobranchidae</taxon>
        <taxon>Plakobranchus</taxon>
    </lineage>
</organism>
<evidence type="ECO:0000313" key="3">
    <source>
        <dbReference type="Proteomes" id="UP000735302"/>
    </source>
</evidence>